<dbReference type="PATRIC" id="fig|1458461.3.peg.2143"/>
<gene>
    <name evidence="1" type="ORF">BN1012_Phect2137</name>
</gene>
<accession>X5MMF0</accession>
<dbReference type="Proteomes" id="UP000032160">
    <property type="component" value="Chromosome I"/>
</dbReference>
<keyword evidence="2" id="KW-1185">Reference proteome</keyword>
<sequence length="301" mass="33684">MRPALDLPPLPLDAWEDTKETLHLFLQIVGKIRLKTHPKLNHWWHVTLYPSSRGVTTRRIPYGGVDFEIGFDFIDHTLTVTRCDGGERSFALGGLSVADFYASVFGALSELGIDVQIHAVPYDRPYTTPFAQDTDHRTYDGDKVHAYWRALSQIATVFEEFRGRFLGKSTPVHLFWHSFDLALTRFSGKKAPPMEGGTNADREAYSHEVISFGWWAGDDQVREAAFYSYTAPEPDGVETQPLEPADAVWNDAGGSHMAFLTYEAVRQSADPRATLLAFLESAYQAGATKAGWPVADFTHQV</sequence>
<proteinExistence type="predicted"/>
<organism evidence="1 2">
    <name type="scientific">Candidatus Phaeomarinibacter ectocarpi</name>
    <dbReference type="NCBI Taxonomy" id="1458461"/>
    <lineage>
        <taxon>Bacteria</taxon>
        <taxon>Pseudomonadati</taxon>
        <taxon>Pseudomonadota</taxon>
        <taxon>Alphaproteobacteria</taxon>
        <taxon>Hyphomicrobiales</taxon>
        <taxon>Parvibaculaceae</taxon>
        <taxon>Candidatus Phaeomarinibacter</taxon>
    </lineage>
</organism>
<dbReference type="EMBL" id="HG966617">
    <property type="protein sequence ID" value="CDO60350.1"/>
    <property type="molecule type" value="Genomic_DNA"/>
</dbReference>
<dbReference type="AlphaFoldDB" id="X5MMF0"/>
<reference evidence="1 2" key="1">
    <citation type="journal article" date="2014" name="Front. Genet.">
        <title>Genome and metabolic network of "Candidatus Phaeomarinobacter ectocarpi" Ec32, a new candidate genus of Alphaproteobacteria frequently associated with brown algae.</title>
        <authorList>
            <person name="Dittami S.M."/>
            <person name="Barbeyron T."/>
            <person name="Boyen C."/>
            <person name="Cambefort J."/>
            <person name="Collet G."/>
            <person name="Delage L."/>
            <person name="Gobet A."/>
            <person name="Groisillier A."/>
            <person name="Leblanc C."/>
            <person name="Michel G."/>
            <person name="Scornet D."/>
            <person name="Siegel A."/>
            <person name="Tapia J.E."/>
            <person name="Tonon T."/>
        </authorList>
    </citation>
    <scope>NUCLEOTIDE SEQUENCE [LARGE SCALE GENOMIC DNA]</scope>
    <source>
        <strain evidence="1 2">Ec32</strain>
    </source>
</reference>
<evidence type="ECO:0000313" key="1">
    <source>
        <dbReference type="EMBL" id="CDO60350.1"/>
    </source>
</evidence>
<name>X5MMF0_9HYPH</name>
<dbReference type="KEGG" id="pect:BN1012_Phect2137"/>
<dbReference type="RefSeq" id="WP_043948426.1">
    <property type="nucleotide sequence ID" value="NZ_HG966617.1"/>
</dbReference>
<dbReference type="InterPro" id="IPR046038">
    <property type="entry name" value="DUF5996"/>
</dbReference>
<dbReference type="STRING" id="1458461.BN1012_Phect2137"/>
<dbReference type="HOGENOM" id="CLU_054566_0_0_5"/>
<evidence type="ECO:0000313" key="2">
    <source>
        <dbReference type="Proteomes" id="UP000032160"/>
    </source>
</evidence>
<dbReference type="OrthoDB" id="9800945at2"/>
<protein>
    <submittedName>
        <fullName evidence="1">Ava_C0101 and related proteins</fullName>
    </submittedName>
</protein>
<dbReference type="Pfam" id="PF19459">
    <property type="entry name" value="DUF5996"/>
    <property type="match status" value="1"/>
</dbReference>